<dbReference type="InterPro" id="IPR013087">
    <property type="entry name" value="Znf_C2H2_type"/>
</dbReference>
<sequence length="181" mass="20106">KPLFSQLHQHQMEDGDVPTSSSADQIKVEADGEDCGGAETSRNPDPNPHGDASSSSETEDSENWKECMAPESAVNSLNKYLSCSECGKQFLHKWSLQTLMTCHSAVRCSSCLRHKKSVRGKKKVESLREVQTRPKSFSCAECGKRFNGKTTLNVHMRIHTGQKPLECDKVKTPKTCNTLIH</sequence>
<feature type="region of interest" description="Disordered" evidence="8">
    <location>
        <begin position="1"/>
        <end position="66"/>
    </location>
</feature>
<keyword evidence="2" id="KW-0479">Metal-binding</keyword>
<evidence type="ECO:0000256" key="3">
    <source>
        <dbReference type="ARBA" id="ARBA00022737"/>
    </source>
</evidence>
<evidence type="ECO:0000313" key="11">
    <source>
        <dbReference type="Proteomes" id="UP000264800"/>
    </source>
</evidence>
<dbReference type="FunFam" id="3.30.160.60:FF:001384">
    <property type="entry name" value="Zinc finger protein"/>
    <property type="match status" value="1"/>
</dbReference>
<feature type="domain" description="C2H2-type" evidence="9">
    <location>
        <begin position="81"/>
        <end position="108"/>
    </location>
</feature>
<evidence type="ECO:0000256" key="4">
    <source>
        <dbReference type="ARBA" id="ARBA00022771"/>
    </source>
</evidence>
<feature type="domain" description="C2H2-type" evidence="9">
    <location>
        <begin position="137"/>
        <end position="164"/>
    </location>
</feature>
<dbReference type="GO" id="GO:0000981">
    <property type="term" value="F:DNA-binding transcription factor activity, RNA polymerase II-specific"/>
    <property type="evidence" value="ECO:0007669"/>
    <property type="project" value="TreeGrafter"/>
</dbReference>
<dbReference type="PANTHER" id="PTHR23226">
    <property type="entry name" value="ZINC FINGER AND SCAN DOMAIN-CONTAINING"/>
    <property type="match status" value="1"/>
</dbReference>
<evidence type="ECO:0000256" key="8">
    <source>
        <dbReference type="SAM" id="MobiDB-lite"/>
    </source>
</evidence>
<dbReference type="PANTHER" id="PTHR23226:SF416">
    <property type="entry name" value="FI01424P"/>
    <property type="match status" value="1"/>
</dbReference>
<dbReference type="Gene3D" id="3.30.160.60">
    <property type="entry name" value="Classic Zinc Finger"/>
    <property type="match status" value="1"/>
</dbReference>
<keyword evidence="11" id="KW-1185">Reference proteome</keyword>
<dbReference type="GO" id="GO:0008270">
    <property type="term" value="F:zinc ion binding"/>
    <property type="evidence" value="ECO:0007669"/>
    <property type="project" value="UniProtKB-KW"/>
</dbReference>
<comment type="subcellular location">
    <subcellularLocation>
        <location evidence="1">Nucleus</location>
    </subcellularLocation>
</comment>
<dbReference type="AlphaFoldDB" id="A0A3Q3EZ84"/>
<protein>
    <recommendedName>
        <fullName evidence="9">C2H2-type domain-containing protein</fullName>
    </recommendedName>
</protein>
<dbReference type="InterPro" id="IPR036236">
    <property type="entry name" value="Znf_C2H2_sf"/>
</dbReference>
<dbReference type="PROSITE" id="PS00028">
    <property type="entry name" value="ZINC_FINGER_C2H2_1"/>
    <property type="match status" value="1"/>
</dbReference>
<evidence type="ECO:0000313" key="10">
    <source>
        <dbReference type="Ensembl" id="ENSKMAP00000006897.1"/>
    </source>
</evidence>
<keyword evidence="6" id="KW-0539">Nucleus</keyword>
<evidence type="ECO:0000259" key="9">
    <source>
        <dbReference type="PROSITE" id="PS50157"/>
    </source>
</evidence>
<dbReference type="GO" id="GO:0005634">
    <property type="term" value="C:nucleus"/>
    <property type="evidence" value="ECO:0007669"/>
    <property type="project" value="UniProtKB-SubCell"/>
</dbReference>
<evidence type="ECO:0000256" key="5">
    <source>
        <dbReference type="ARBA" id="ARBA00022833"/>
    </source>
</evidence>
<dbReference type="GO" id="GO:0000978">
    <property type="term" value="F:RNA polymerase II cis-regulatory region sequence-specific DNA binding"/>
    <property type="evidence" value="ECO:0007669"/>
    <property type="project" value="TreeGrafter"/>
</dbReference>
<proteinExistence type="predicted"/>
<keyword evidence="5" id="KW-0862">Zinc</keyword>
<name>A0A3Q3EZ84_KRYMA</name>
<evidence type="ECO:0000256" key="2">
    <source>
        <dbReference type="ARBA" id="ARBA00022723"/>
    </source>
</evidence>
<dbReference type="Pfam" id="PF00096">
    <property type="entry name" value="zf-C2H2"/>
    <property type="match status" value="1"/>
</dbReference>
<dbReference type="GeneTree" id="ENSGT01150000287825"/>
<dbReference type="SUPFAM" id="SSF57667">
    <property type="entry name" value="beta-beta-alpha zinc fingers"/>
    <property type="match status" value="1"/>
</dbReference>
<dbReference type="PROSITE" id="PS50157">
    <property type="entry name" value="ZINC_FINGER_C2H2_2"/>
    <property type="match status" value="2"/>
</dbReference>
<keyword evidence="3" id="KW-0677">Repeat</keyword>
<reference evidence="10" key="2">
    <citation type="submission" date="2025-09" db="UniProtKB">
        <authorList>
            <consortium name="Ensembl"/>
        </authorList>
    </citation>
    <scope>IDENTIFICATION</scope>
</reference>
<evidence type="ECO:0000256" key="1">
    <source>
        <dbReference type="ARBA" id="ARBA00004123"/>
    </source>
</evidence>
<keyword evidence="4 7" id="KW-0863">Zinc-finger</keyword>
<evidence type="ECO:0000256" key="7">
    <source>
        <dbReference type="PROSITE-ProRule" id="PRU00042"/>
    </source>
</evidence>
<dbReference type="Ensembl" id="ENSKMAT00000007009.1">
    <property type="protein sequence ID" value="ENSKMAP00000006897.1"/>
    <property type="gene ID" value="ENSKMAG00000005203.1"/>
</dbReference>
<evidence type="ECO:0000256" key="6">
    <source>
        <dbReference type="ARBA" id="ARBA00023242"/>
    </source>
</evidence>
<organism evidence="10 11">
    <name type="scientific">Kryptolebias marmoratus</name>
    <name type="common">Mangrove killifish</name>
    <name type="synonym">Rivulus marmoratus</name>
    <dbReference type="NCBI Taxonomy" id="37003"/>
    <lineage>
        <taxon>Eukaryota</taxon>
        <taxon>Metazoa</taxon>
        <taxon>Chordata</taxon>
        <taxon>Craniata</taxon>
        <taxon>Vertebrata</taxon>
        <taxon>Euteleostomi</taxon>
        <taxon>Actinopterygii</taxon>
        <taxon>Neopterygii</taxon>
        <taxon>Teleostei</taxon>
        <taxon>Neoteleostei</taxon>
        <taxon>Acanthomorphata</taxon>
        <taxon>Ovalentaria</taxon>
        <taxon>Atherinomorphae</taxon>
        <taxon>Cyprinodontiformes</taxon>
        <taxon>Rivulidae</taxon>
        <taxon>Kryptolebias</taxon>
    </lineage>
</organism>
<dbReference type="Proteomes" id="UP000264800">
    <property type="component" value="Unplaced"/>
</dbReference>
<reference evidence="10" key="1">
    <citation type="submission" date="2025-08" db="UniProtKB">
        <authorList>
            <consortium name="Ensembl"/>
        </authorList>
    </citation>
    <scope>IDENTIFICATION</scope>
</reference>
<dbReference type="SMART" id="SM00355">
    <property type="entry name" value="ZnF_C2H2"/>
    <property type="match status" value="2"/>
</dbReference>
<accession>A0A3Q3EZ84</accession>